<feature type="compositionally biased region" description="Low complexity" evidence="1">
    <location>
        <begin position="1020"/>
        <end position="1032"/>
    </location>
</feature>
<name>A0A8K0KTR0_9PEZI</name>
<proteinExistence type="predicted"/>
<feature type="region of interest" description="Disordered" evidence="1">
    <location>
        <begin position="789"/>
        <end position="812"/>
    </location>
</feature>
<keyword evidence="2" id="KW-1133">Transmembrane helix</keyword>
<comment type="caution">
    <text evidence="4">The sequence shown here is derived from an EMBL/GenBank/DDBJ whole genome shotgun (WGS) entry which is preliminary data.</text>
</comment>
<feature type="transmembrane region" description="Helical" evidence="2">
    <location>
        <begin position="1215"/>
        <end position="1236"/>
    </location>
</feature>
<evidence type="ECO:0000313" key="5">
    <source>
        <dbReference type="Proteomes" id="UP000809789"/>
    </source>
</evidence>
<dbReference type="OrthoDB" id="6021743at2759"/>
<gene>
    <name evidence="4" type="ORF">KVT40_008111</name>
</gene>
<dbReference type="Pfam" id="PF12657">
    <property type="entry name" value="TFIIIC_delta"/>
    <property type="match status" value="1"/>
</dbReference>
<keyword evidence="2" id="KW-0472">Membrane</keyword>
<reference evidence="4" key="1">
    <citation type="submission" date="2021-07" db="EMBL/GenBank/DDBJ databases">
        <title>Elsinoe batatas strain:CRI-CJ2 Genome sequencing and assembly.</title>
        <authorList>
            <person name="Huang L."/>
        </authorList>
    </citation>
    <scope>NUCLEOTIDE SEQUENCE</scope>
    <source>
        <strain evidence="4">CRI-CJ2</strain>
    </source>
</reference>
<evidence type="ECO:0000256" key="1">
    <source>
        <dbReference type="SAM" id="MobiDB-lite"/>
    </source>
</evidence>
<feature type="transmembrane region" description="Helical" evidence="2">
    <location>
        <begin position="1273"/>
        <end position="1297"/>
    </location>
</feature>
<keyword evidence="2" id="KW-0812">Transmembrane</keyword>
<evidence type="ECO:0000313" key="4">
    <source>
        <dbReference type="EMBL" id="KAG8623135.1"/>
    </source>
</evidence>
<sequence>MEASIPINGWTTALDCVAWSHDNVIAVGVRDGVALLVPRTDTSSEDEPFWKVANLEVGNFSLEEIPTREPLPWSYFSIGQEISERHVVSVQWSPPGLGTFGRCILAVLFANQVVAIYDCDGRLEAKESWSRVNLVNKTLEDAIPNMQRAPQPSPRSERAQQERSLRITSLCWLPPPQTHNAQDLLQARLSKKTYLLAVCDENAELRILRVHPPLDLIRPSQHPWRTEIIDSCSLIPNDHLPDPINACLPSGALVPVVGHVDRISCSPWIWKDDNTIVATVAYTYGSALFLTTFTASLSNDVFQVIFRTSPERIGSHSIRSPLQWLPNSTDQRQNTLVYFTDDGFTKLDVMYSEVPEMRETVINSSSPTWSLFAALQCISPRPGQVEVCAPRSQSDFQDEDTLHLLHTDARSRASSPPWAKRIDKLKRRFNRERTMNGNISVCVHGFATSPLGDFSAPSISFHPRHGLEYSIIAKQEANVVVTRTHPASEDRFLMTDPSIIVSHAVAAEVVFQAVTRLKKLDAIPDVGNIQQEVLRCMGYYGGSDANAPHALPRPNSLNMAVHELRTILFRVTSAIQLRSQRMIEIALGLRISNTPRGSPKLVNAQKSPVHSIRPKMELHRDEPSASYMDIDSSDDEDHHLTTVRPADLGQKESAHRSHFNTRDGGLTMGETAQKPLTDPSPPGLETGSMTEPFPHIPPDDIRFNMISGIGNDPNRVSIGSSFDGSVTEMQFGDDITQQQQPMNKLRHKGHLPSGMPEPQFDDDQTPILADVDQSQAMLEALKATLSALQQQGDRKTMTPPPPQTNRNSQHITKPSAAMSIADSQLSTKAVRKVSVVPPAIDVTHTRSFKSKPIPSPYPIARNRPIRERLASPRSDYSIHLRDSTLHLRLHCRHHSRHRNRLAQTTSISIPPALVADYSTIKTGPSKEKEKHFRALDYDDASFALSLHKAYTSLLPLPYRLFAARSLVRITVSGPVSKSADRTYGWIHPSHRSRPSTNRTVSASGYEVSATASTPRDGTFSASASSSPGMKSPSFNEEKLLALYRRPKQAKARYAWVGWARKIADAEEQGRGMPLSPGAATAEGEVIDVLAERMAGIMRELTEGVKEVVLNDIAMQQAGLRSPGGESSRGVSGAGLSVGQGQGQGAGLGGNAGAGHQRSASARYSGFSPVVEERSPGVPMTPFSVSTAKSGKARVEEDEDEFEGLQFVLGWDVSRMVAFLVVVVLLAVAAALLWIFLGPRNGAGFLVRPVVVQEGGAGGVSGLRGAGDRVGAGVVLGICTLLVGLTGFGAWVGASWLVI</sequence>
<feature type="region of interest" description="Disordered" evidence="1">
    <location>
        <begin position="620"/>
        <end position="688"/>
    </location>
</feature>
<dbReference type="InterPro" id="IPR024761">
    <property type="entry name" value="TFIIIC_delta_N"/>
</dbReference>
<dbReference type="EMBL" id="JAESVG020000010">
    <property type="protein sequence ID" value="KAG8623135.1"/>
    <property type="molecule type" value="Genomic_DNA"/>
</dbReference>
<evidence type="ECO:0000259" key="3">
    <source>
        <dbReference type="Pfam" id="PF12657"/>
    </source>
</evidence>
<feature type="region of interest" description="Disordered" evidence="1">
    <location>
        <begin position="982"/>
        <end position="1032"/>
    </location>
</feature>
<keyword evidence="5" id="KW-1185">Reference proteome</keyword>
<protein>
    <recommendedName>
        <fullName evidence="3">Transcription factor IIIC 90kDa subunit N-terminal domain-containing protein</fullName>
    </recommendedName>
</protein>
<evidence type="ECO:0000256" key="2">
    <source>
        <dbReference type="SAM" id="Phobius"/>
    </source>
</evidence>
<organism evidence="4 5">
    <name type="scientific">Elsinoe batatas</name>
    <dbReference type="NCBI Taxonomy" id="2601811"/>
    <lineage>
        <taxon>Eukaryota</taxon>
        <taxon>Fungi</taxon>
        <taxon>Dikarya</taxon>
        <taxon>Ascomycota</taxon>
        <taxon>Pezizomycotina</taxon>
        <taxon>Dothideomycetes</taxon>
        <taxon>Dothideomycetidae</taxon>
        <taxon>Myriangiales</taxon>
        <taxon>Elsinoaceae</taxon>
        <taxon>Elsinoe</taxon>
    </lineage>
</organism>
<accession>A0A8K0KTR0</accession>
<feature type="domain" description="Transcription factor IIIC 90kDa subunit N-terminal" evidence="3">
    <location>
        <begin position="19"/>
        <end position="482"/>
    </location>
</feature>
<dbReference type="Proteomes" id="UP000809789">
    <property type="component" value="Unassembled WGS sequence"/>
</dbReference>